<accession>A0A2R4XF12</accession>
<evidence type="ECO:0000313" key="2">
    <source>
        <dbReference type="EMBL" id="AWB32387.1"/>
    </source>
</evidence>
<dbReference type="NCBIfam" id="NF040662">
    <property type="entry name" value="attach_TipJ_rel"/>
    <property type="match status" value="1"/>
</dbReference>
<name>A0A2R4XF12_9BURK</name>
<dbReference type="RefSeq" id="WP_108619828.1">
    <property type="nucleotide sequence ID" value="NZ_CP028901.1"/>
</dbReference>
<keyword evidence="3" id="KW-1185">Reference proteome</keyword>
<dbReference type="Pfam" id="PF24801">
    <property type="entry name" value="FNIII-A_GpJ"/>
    <property type="match status" value="1"/>
</dbReference>
<evidence type="ECO:0000259" key="1">
    <source>
        <dbReference type="Pfam" id="PF24801"/>
    </source>
</evidence>
<dbReference type="Proteomes" id="UP000244571">
    <property type="component" value="Chromosome"/>
</dbReference>
<dbReference type="InterPro" id="IPR055385">
    <property type="entry name" value="GpJ_HDII-ins2"/>
</dbReference>
<dbReference type="OrthoDB" id="8641246at2"/>
<reference evidence="2 3" key="1">
    <citation type="submission" date="2018-04" db="EMBL/GenBank/DDBJ databases">
        <title>Bordetella sp. HZ20 isolated from seawater.</title>
        <authorList>
            <person name="Sun C."/>
        </authorList>
    </citation>
    <scope>NUCLEOTIDE SEQUENCE [LARGE SCALE GENOMIC DNA]</scope>
    <source>
        <strain evidence="2 3">HZ20</strain>
    </source>
</reference>
<feature type="domain" description="Tip attachment protein J HDII-ins2" evidence="1">
    <location>
        <begin position="423"/>
        <end position="523"/>
    </location>
</feature>
<dbReference type="EMBL" id="CP028901">
    <property type="protein sequence ID" value="AWB32387.1"/>
    <property type="molecule type" value="Genomic_DNA"/>
</dbReference>
<evidence type="ECO:0000313" key="3">
    <source>
        <dbReference type="Proteomes" id="UP000244571"/>
    </source>
</evidence>
<gene>
    <name evidence="2" type="ORF">DBV39_00185</name>
</gene>
<dbReference type="AlphaFoldDB" id="A0A2R4XF12"/>
<protein>
    <recommendedName>
        <fullName evidence="1">Tip attachment protein J HDII-ins2 domain-containing protein</fullName>
    </recommendedName>
</protein>
<sequence length="896" mass="98054">MTIKIYPHAKEIPGEPLEIHEWEGTLVDFIRSQRQDPDQPQRLHTHVEVNGRELTRDERSTFILKADDDVRIWIQAAQGDPITWAVVAAVALSAASLFLRPGIGGINRGNAQQGTRLDVASASANQARLGEVVPELAGRFKRYPDYLTPPRRHFLNGPREQWIEFLACIGPGEYEIDANDVKIGDTPFSGLGVDGSYGIYPPGADLSFLTAAQHWHTVSEVGGTSTGQAGIELGVDMQTTSHSPAPSYQFSGVTIAIPSGYSQTFPPGWGPGTLVRIEVNRPETYAAEEVSAVTRFSGNFGHILPLPDTTIVHVSGAGLDGDYVVYNASLDGSGNGYIELWTIEVPPTDEDPIGSPSVPVVVADGSYTMTFKRAINVTLGGASEEFVTLSGYSFPAFESAASITYAGGAAYGAWTSIFSITPANEVTDFIEFDFFFPNGLAEVLTSGDLASRTANIEVQYRDKDIGGAWTSLTYAYTQATLDQIGFTVQRSILSMRPEIRVRRISPTTTSTQIQDKVSFYGLRSRLPTRTTYPAWTTMAVYVRSGNRIGAQSENQINVIATRKLPTLQAGGTWSAPVATRDISAFARYIATTIGYTDANLDMDEIERLHDIWVARGETLDHIFEETTVKGAIDTAFGAGMAELTIDDGLIKPVRDDVRTSFEQGYSLQNITGPLKRNFRTRRVDDHDGVEVEYIDGQTFTKEVIQCLLPGDAGIKLMKVKLDGVTDRTRAWRIGMRIRREMRYRRWTYQIETELDALNSGYLSYVPLVDDIPGYGQSAILHSITASGDDALLRVSEPLVWADGESHVVAYRRPDGTVAGPFAATPGPDDYSVIASIPLPWPVISLSLEPPHVYFGTTERWAFPALVTNIVPGDGRVSVTAMNYDERVYADDNNAPA</sequence>
<dbReference type="KEGG" id="boz:DBV39_00185"/>
<organism evidence="2 3">
    <name type="scientific">Orrella marina</name>
    <dbReference type="NCBI Taxonomy" id="2163011"/>
    <lineage>
        <taxon>Bacteria</taxon>
        <taxon>Pseudomonadati</taxon>
        <taxon>Pseudomonadota</taxon>
        <taxon>Betaproteobacteria</taxon>
        <taxon>Burkholderiales</taxon>
        <taxon>Alcaligenaceae</taxon>
        <taxon>Orrella</taxon>
    </lineage>
</organism>
<proteinExistence type="predicted"/>